<evidence type="ECO:0000256" key="2">
    <source>
        <dbReference type="SAM" id="Phobius"/>
    </source>
</evidence>
<dbReference type="RefSeq" id="XP_056065206.1">
    <property type="nucleotide sequence ID" value="XM_056221219.1"/>
</dbReference>
<gene>
    <name evidence="3" type="ORF">N0V89_012498</name>
</gene>
<reference evidence="3" key="1">
    <citation type="submission" date="2022-10" db="EMBL/GenBank/DDBJ databases">
        <title>Tapping the CABI collections for fungal endophytes: first genome assemblies for Collariella, Neodidymelliopsis, Ascochyta clinopodiicola, Didymella pomorum, Didymosphaeria variabile, Neocosmospora piperis and Neocucurbitaria cava.</title>
        <authorList>
            <person name="Hill R."/>
        </authorList>
    </citation>
    <scope>NUCLEOTIDE SEQUENCE</scope>
    <source>
        <strain evidence="3">IMI 356815</strain>
    </source>
</reference>
<keyword evidence="4" id="KW-1185">Reference proteome</keyword>
<dbReference type="AlphaFoldDB" id="A0A9W8XB70"/>
<keyword evidence="2" id="KW-1133">Transmembrane helix</keyword>
<evidence type="ECO:0000313" key="4">
    <source>
        <dbReference type="Proteomes" id="UP001140513"/>
    </source>
</evidence>
<dbReference type="GeneID" id="80916028"/>
<feature type="compositionally biased region" description="Low complexity" evidence="1">
    <location>
        <begin position="1"/>
        <end position="10"/>
    </location>
</feature>
<protein>
    <submittedName>
        <fullName evidence="3">Uncharacterized protein</fullName>
    </submittedName>
</protein>
<organism evidence="3 4">
    <name type="scientific">Didymosphaeria variabile</name>
    <dbReference type="NCBI Taxonomy" id="1932322"/>
    <lineage>
        <taxon>Eukaryota</taxon>
        <taxon>Fungi</taxon>
        <taxon>Dikarya</taxon>
        <taxon>Ascomycota</taxon>
        <taxon>Pezizomycotina</taxon>
        <taxon>Dothideomycetes</taxon>
        <taxon>Pleosporomycetidae</taxon>
        <taxon>Pleosporales</taxon>
        <taxon>Massarineae</taxon>
        <taxon>Didymosphaeriaceae</taxon>
        <taxon>Didymosphaeria</taxon>
    </lineage>
</organism>
<dbReference type="OrthoDB" id="3767534at2759"/>
<name>A0A9W8XB70_9PLEO</name>
<dbReference type="EMBL" id="JAPEUX010000010">
    <property type="protein sequence ID" value="KAJ4344754.1"/>
    <property type="molecule type" value="Genomic_DNA"/>
</dbReference>
<feature type="transmembrane region" description="Helical" evidence="2">
    <location>
        <begin position="77"/>
        <end position="98"/>
    </location>
</feature>
<keyword evidence="2" id="KW-0472">Membrane</keyword>
<feature type="region of interest" description="Disordered" evidence="1">
    <location>
        <begin position="118"/>
        <end position="163"/>
    </location>
</feature>
<feature type="region of interest" description="Disordered" evidence="1">
    <location>
        <begin position="247"/>
        <end position="267"/>
    </location>
</feature>
<keyword evidence="2" id="KW-0812">Transmembrane</keyword>
<sequence length="267" mass="28827">MASTTRAKSTPAPPPPSDDSPSDPSSSSSATQTAAASVSATTMSQSPLRTSTSTPTPTHTSLPVPVSDRGLSDGAKAGISISVLFVASTIFIALSLYIRRLKRQLALAKAAANVPDSVLRSPSRRHSGIPEALFTPSRRRSWSATPRNSRRHSRRDVMMSESPVSPLSPVFFRDGGRRTSIAGMVNKKRVNTLSIVVEREDEDANSLMSRGRSVREPVPGQSEGLAAPLEMDGEFAAIFEAPTSITPRARSTERDREEWKEYDFGKF</sequence>
<evidence type="ECO:0000313" key="3">
    <source>
        <dbReference type="EMBL" id="KAJ4344754.1"/>
    </source>
</evidence>
<feature type="compositionally biased region" description="Basic and acidic residues" evidence="1">
    <location>
        <begin position="250"/>
        <end position="267"/>
    </location>
</feature>
<evidence type="ECO:0000256" key="1">
    <source>
        <dbReference type="SAM" id="MobiDB-lite"/>
    </source>
</evidence>
<proteinExistence type="predicted"/>
<accession>A0A9W8XB70</accession>
<dbReference type="Proteomes" id="UP001140513">
    <property type="component" value="Unassembled WGS sequence"/>
</dbReference>
<feature type="compositionally biased region" description="Low complexity" evidence="1">
    <location>
        <begin position="22"/>
        <end position="67"/>
    </location>
</feature>
<comment type="caution">
    <text evidence="3">The sequence shown here is derived from an EMBL/GenBank/DDBJ whole genome shotgun (WGS) entry which is preliminary data.</text>
</comment>
<feature type="region of interest" description="Disordered" evidence="1">
    <location>
        <begin position="1"/>
        <end position="71"/>
    </location>
</feature>